<evidence type="ECO:0000256" key="3">
    <source>
        <dbReference type="SAM" id="Phobius"/>
    </source>
</evidence>
<dbReference type="InterPro" id="IPR029787">
    <property type="entry name" value="Nucleotide_cyclase"/>
</dbReference>
<evidence type="ECO:0000313" key="5">
    <source>
        <dbReference type="EMBL" id="CCE95929.1"/>
    </source>
</evidence>
<keyword evidence="3" id="KW-0472">Membrane</keyword>
<dbReference type="PROSITE" id="PS50887">
    <property type="entry name" value="GGDEF"/>
    <property type="match status" value="1"/>
</dbReference>
<evidence type="ECO:0000256" key="1">
    <source>
        <dbReference type="ARBA" id="ARBA00012528"/>
    </source>
</evidence>
<dbReference type="HOGENOM" id="CLU_000445_11_1_5"/>
<dbReference type="InterPro" id="IPR000160">
    <property type="entry name" value="GGDEF_dom"/>
</dbReference>
<feature type="transmembrane region" description="Helical" evidence="3">
    <location>
        <begin position="198"/>
        <end position="222"/>
    </location>
</feature>
<accession>G9A6P9</accession>
<dbReference type="InterPro" id="IPR043128">
    <property type="entry name" value="Rev_trsase/Diguanyl_cyclase"/>
</dbReference>
<evidence type="ECO:0000259" key="4">
    <source>
        <dbReference type="PROSITE" id="PS50887"/>
    </source>
</evidence>
<dbReference type="PANTHER" id="PTHR45138">
    <property type="entry name" value="REGULATORY COMPONENTS OF SENSORY TRANSDUCTION SYSTEM"/>
    <property type="match status" value="1"/>
</dbReference>
<feature type="transmembrane region" description="Helical" evidence="3">
    <location>
        <begin position="104"/>
        <end position="121"/>
    </location>
</feature>
<dbReference type="EMBL" id="HE616890">
    <property type="protein sequence ID" value="CCE95929.1"/>
    <property type="molecule type" value="Genomic_DNA"/>
</dbReference>
<keyword evidence="3" id="KW-0812">Transmembrane</keyword>
<dbReference type="InterPro" id="IPR050469">
    <property type="entry name" value="Diguanylate_Cyclase"/>
</dbReference>
<feature type="transmembrane region" description="Helical" evidence="3">
    <location>
        <begin position="74"/>
        <end position="97"/>
    </location>
</feature>
<evidence type="ECO:0000256" key="2">
    <source>
        <dbReference type="ARBA" id="ARBA00034247"/>
    </source>
</evidence>
<proteinExistence type="predicted"/>
<dbReference type="AlphaFoldDB" id="G9A6P9"/>
<dbReference type="STRING" id="1117943.SFHH103_01431"/>
<feature type="transmembrane region" description="Helical" evidence="3">
    <location>
        <begin position="15"/>
        <end position="38"/>
    </location>
</feature>
<dbReference type="eggNOG" id="COG3706">
    <property type="taxonomic scope" value="Bacteria"/>
</dbReference>
<dbReference type="PATRIC" id="fig|380.5.peg.1515"/>
<dbReference type="GO" id="GO:0052621">
    <property type="term" value="F:diguanylate cyclase activity"/>
    <property type="evidence" value="ECO:0007669"/>
    <property type="project" value="UniProtKB-EC"/>
</dbReference>
<dbReference type="SUPFAM" id="SSF55073">
    <property type="entry name" value="Nucleotide cyclase"/>
    <property type="match status" value="1"/>
</dbReference>
<feature type="transmembrane region" description="Helical" evidence="3">
    <location>
        <begin position="163"/>
        <end position="186"/>
    </location>
</feature>
<dbReference type="CDD" id="cd01949">
    <property type="entry name" value="GGDEF"/>
    <property type="match status" value="1"/>
</dbReference>
<organism evidence="5 6">
    <name type="scientific">Sinorhizobium fredii (strain HH103)</name>
    <dbReference type="NCBI Taxonomy" id="1117943"/>
    <lineage>
        <taxon>Bacteria</taxon>
        <taxon>Pseudomonadati</taxon>
        <taxon>Pseudomonadota</taxon>
        <taxon>Alphaproteobacteria</taxon>
        <taxon>Hyphomicrobiales</taxon>
        <taxon>Rhizobiaceae</taxon>
        <taxon>Sinorhizobium/Ensifer group</taxon>
        <taxon>Sinorhizobium</taxon>
    </lineage>
</organism>
<sequence length="409" mass="43720">MICVWEFRILSMGGAISLLAVNFIIAQIFVVAFLIIAAKSRVRGPAIWCAAAFAVASLSAIFETVLPFTPVPKLFAIGAFASVLAGFILLRVGLGLFYRVPARLTVLAVFFLGSVILDLLIYDLPRGTLKHAFFYQLPFFVIQAWSASTILRSQRRSPADWILCGLLILTSIYYLAKIYAAVAAGAGTTASDYLASPFALISQALGAMLIVATGIAMLGVMVKEIIDEARASSELDALSGLYNRRGFVDRLTPVLETAGADGPGTLILADLDRFKLVNDTYGHHAGDGVIRQFSRVLVELMPSRAVAARLGGEEFAVFLPRLGLSEARVLAHGMRAALASTRIDGLPESVNITASFGVASIGPGESLEAAMQRADKALYAAKAEGRNRVECAEPPVRVLPTASRRVGRS</sequence>
<dbReference type="Gene3D" id="3.30.70.270">
    <property type="match status" value="1"/>
</dbReference>
<dbReference type="NCBIfam" id="TIGR00254">
    <property type="entry name" value="GGDEF"/>
    <property type="match status" value="1"/>
</dbReference>
<comment type="catalytic activity">
    <reaction evidence="2">
        <text>2 GTP = 3',3'-c-di-GMP + 2 diphosphate</text>
        <dbReference type="Rhea" id="RHEA:24898"/>
        <dbReference type="ChEBI" id="CHEBI:33019"/>
        <dbReference type="ChEBI" id="CHEBI:37565"/>
        <dbReference type="ChEBI" id="CHEBI:58805"/>
        <dbReference type="EC" id="2.7.7.65"/>
    </reaction>
</comment>
<dbReference type="KEGG" id="sfh:SFHH103_01431"/>
<gene>
    <name evidence="5" type="ordered locus">SFHH103_01431</name>
</gene>
<evidence type="ECO:0000313" key="6">
    <source>
        <dbReference type="Proteomes" id="UP000007735"/>
    </source>
</evidence>
<dbReference type="EC" id="2.7.7.65" evidence="1"/>
<dbReference type="GO" id="GO:0005886">
    <property type="term" value="C:plasma membrane"/>
    <property type="evidence" value="ECO:0007669"/>
    <property type="project" value="TreeGrafter"/>
</dbReference>
<dbReference type="Proteomes" id="UP000007735">
    <property type="component" value="Chromosome"/>
</dbReference>
<feature type="transmembrane region" description="Helical" evidence="3">
    <location>
        <begin position="45"/>
        <end position="62"/>
    </location>
</feature>
<keyword evidence="3" id="KW-1133">Transmembrane helix</keyword>
<name>G9A6P9_SINF1</name>
<dbReference type="FunFam" id="3.30.70.270:FF:000001">
    <property type="entry name" value="Diguanylate cyclase domain protein"/>
    <property type="match status" value="1"/>
</dbReference>
<feature type="domain" description="GGDEF" evidence="4">
    <location>
        <begin position="262"/>
        <end position="394"/>
    </location>
</feature>
<feature type="transmembrane region" description="Helical" evidence="3">
    <location>
        <begin position="133"/>
        <end position="151"/>
    </location>
</feature>
<dbReference type="Pfam" id="PF00990">
    <property type="entry name" value="GGDEF"/>
    <property type="match status" value="1"/>
</dbReference>
<reference evidence="5 6" key="1">
    <citation type="journal article" date="2012" name="J. Bacteriol.">
        <title>Genome sequence of the soybean symbiont Sinorhizobium fredii HH103.</title>
        <authorList>
            <person name="Weidner S."/>
            <person name="Becker A."/>
            <person name="Bonilla I."/>
            <person name="Jaenicke S."/>
            <person name="Lloret J."/>
            <person name="Margaret I."/>
            <person name="Puhler A."/>
            <person name="Ruiz-Sainz J.E."/>
            <person name="Schneiker-Bekel S."/>
            <person name="Szczepanowski R."/>
            <person name="Vinardell J.M."/>
            <person name="Zehner S."/>
            <person name="Gottfert M."/>
        </authorList>
    </citation>
    <scope>NUCLEOTIDE SEQUENCE [LARGE SCALE GENOMIC DNA]</scope>
    <source>
        <strain evidence="5 6">HH103</strain>
    </source>
</reference>
<dbReference type="PANTHER" id="PTHR45138:SF9">
    <property type="entry name" value="DIGUANYLATE CYCLASE DGCM-RELATED"/>
    <property type="match status" value="1"/>
</dbReference>
<protein>
    <recommendedName>
        <fullName evidence="1">diguanylate cyclase</fullName>
        <ecNumber evidence="1">2.7.7.65</ecNumber>
    </recommendedName>
</protein>
<dbReference type="GO" id="GO:0043709">
    <property type="term" value="P:cell adhesion involved in single-species biofilm formation"/>
    <property type="evidence" value="ECO:0007669"/>
    <property type="project" value="TreeGrafter"/>
</dbReference>
<dbReference type="GO" id="GO:1902201">
    <property type="term" value="P:negative regulation of bacterial-type flagellum-dependent cell motility"/>
    <property type="evidence" value="ECO:0007669"/>
    <property type="project" value="TreeGrafter"/>
</dbReference>
<dbReference type="SMART" id="SM00267">
    <property type="entry name" value="GGDEF"/>
    <property type="match status" value="1"/>
</dbReference>